<evidence type="ECO:0000256" key="3">
    <source>
        <dbReference type="ARBA" id="ARBA00022801"/>
    </source>
</evidence>
<evidence type="ECO:0000313" key="11">
    <source>
        <dbReference type="EMBL" id="MUN54212.1"/>
    </source>
</evidence>
<comment type="similarity">
    <text evidence="1">Belongs to the C/M/P thioester hydrolase family.</text>
</comment>
<keyword evidence="3" id="KW-0378">Hydrolase</keyword>
<comment type="caution">
    <text evidence="11">The sequence shown here is derived from an EMBL/GenBank/DDBJ whole genome shotgun (WGS) entry which is preliminary data.</text>
</comment>
<evidence type="ECO:0000256" key="2">
    <source>
        <dbReference type="ARBA" id="ARBA00011881"/>
    </source>
</evidence>
<organism evidence="11 12">
    <name type="scientific">Rothia koreensis</name>
    <dbReference type="NCBI Taxonomy" id="592378"/>
    <lineage>
        <taxon>Bacteria</taxon>
        <taxon>Bacillati</taxon>
        <taxon>Actinomycetota</taxon>
        <taxon>Actinomycetes</taxon>
        <taxon>Micrococcales</taxon>
        <taxon>Micrococcaceae</taxon>
        <taxon>Rothia</taxon>
    </lineage>
</organism>
<dbReference type="Proteomes" id="UP000462152">
    <property type="component" value="Unassembled WGS sequence"/>
</dbReference>
<dbReference type="CDD" id="cd03445">
    <property type="entry name" value="Thioesterase_II_repeat2"/>
    <property type="match status" value="1"/>
</dbReference>
<reference evidence="11 12" key="1">
    <citation type="submission" date="2019-12" db="EMBL/GenBank/DDBJ databases">
        <authorList>
            <person name="Li J."/>
            <person name="Shi Y."/>
            <person name="Xu G."/>
            <person name="Xiao D."/>
            <person name="Ran X."/>
        </authorList>
    </citation>
    <scope>NUCLEOTIDE SEQUENCE [LARGE SCALE GENOMIC DNA]</scope>
    <source>
        <strain evidence="11 12">JCM 15915</strain>
    </source>
</reference>
<evidence type="ECO:0000256" key="4">
    <source>
        <dbReference type="ARBA" id="ARBA00023098"/>
    </source>
</evidence>
<sequence>MLDLEPSTPLRTTEDIFVGHTLAPETPRVFGGQVFAQSAMAASRTVDDDRPIHSMHGYFLRPGDVTQPIVLGVERMRDGRSFSARRIHAYQEGQVILSSIASFQTPAEGLEHHEPMPDDVPDPDTLPSPEQLWGHVDHPLAQRVVHGRPFEIRYVTEPIYLKPSESREPVNAVWFRTHRKLPDDPVVHRAAIAYASDYTPMDPILRRHGMAWIDPHLTMASLDHAIWWHRDARADDWLLYTQASPNASSSRGLACGRIFDRHGALVATTTQEAMVRVRPGADRT</sequence>
<evidence type="ECO:0000259" key="9">
    <source>
        <dbReference type="Pfam" id="PF02551"/>
    </source>
</evidence>
<evidence type="ECO:0000313" key="12">
    <source>
        <dbReference type="Proteomes" id="UP000462152"/>
    </source>
</evidence>
<keyword evidence="4" id="KW-0443">Lipid metabolism</keyword>
<evidence type="ECO:0000259" key="10">
    <source>
        <dbReference type="Pfam" id="PF13622"/>
    </source>
</evidence>
<comment type="catalytic activity">
    <reaction evidence="5">
        <text>a fatty acyl-CoA + H2O = a fatty acid + CoA + H(+)</text>
        <dbReference type="Rhea" id="RHEA:16781"/>
        <dbReference type="ChEBI" id="CHEBI:15377"/>
        <dbReference type="ChEBI" id="CHEBI:15378"/>
        <dbReference type="ChEBI" id="CHEBI:28868"/>
        <dbReference type="ChEBI" id="CHEBI:57287"/>
        <dbReference type="ChEBI" id="CHEBI:77636"/>
        <dbReference type="EC" id="3.1.2.20"/>
    </reaction>
    <physiologicalReaction direction="left-to-right" evidence="5">
        <dbReference type="Rhea" id="RHEA:16782"/>
    </physiologicalReaction>
</comment>
<dbReference type="GO" id="GO:0006637">
    <property type="term" value="P:acyl-CoA metabolic process"/>
    <property type="evidence" value="ECO:0007669"/>
    <property type="project" value="InterPro"/>
</dbReference>
<evidence type="ECO:0000256" key="5">
    <source>
        <dbReference type="ARBA" id="ARBA00050943"/>
    </source>
</evidence>
<evidence type="ECO:0000256" key="8">
    <source>
        <dbReference type="SAM" id="MobiDB-lite"/>
    </source>
</evidence>
<dbReference type="InterPro" id="IPR029069">
    <property type="entry name" value="HotDog_dom_sf"/>
</dbReference>
<accession>A0A7K1LGZ6</accession>
<feature type="domain" description="Acyl-CoA thioesterase 2 C-terminal" evidence="9">
    <location>
        <begin position="171"/>
        <end position="272"/>
    </location>
</feature>
<dbReference type="Pfam" id="PF02551">
    <property type="entry name" value="Acyl_CoA_thio"/>
    <property type="match status" value="1"/>
</dbReference>
<gene>
    <name evidence="11" type="ORF">GMA10_03100</name>
</gene>
<comment type="subunit">
    <text evidence="2">Homotetramer.</text>
</comment>
<evidence type="ECO:0000256" key="7">
    <source>
        <dbReference type="ARBA" id="ARBA00079653"/>
    </source>
</evidence>
<protein>
    <recommendedName>
        <fullName evidence="6">Acyl-CoA thioesterase 2</fullName>
    </recommendedName>
    <alternativeName>
        <fullName evidence="7">Thioesterase II</fullName>
    </alternativeName>
</protein>
<feature type="region of interest" description="Disordered" evidence="8">
    <location>
        <begin position="109"/>
        <end position="132"/>
    </location>
</feature>
<feature type="domain" description="Acyl-CoA thioesterase-like N-terminal HotDog" evidence="10">
    <location>
        <begin position="28"/>
        <end position="104"/>
    </location>
</feature>
<keyword evidence="12" id="KW-1185">Reference proteome</keyword>
<evidence type="ECO:0000256" key="6">
    <source>
        <dbReference type="ARBA" id="ARBA00071120"/>
    </source>
</evidence>
<evidence type="ECO:0000256" key="1">
    <source>
        <dbReference type="ARBA" id="ARBA00006538"/>
    </source>
</evidence>
<dbReference type="GO" id="GO:0009062">
    <property type="term" value="P:fatty acid catabolic process"/>
    <property type="evidence" value="ECO:0007669"/>
    <property type="project" value="TreeGrafter"/>
</dbReference>
<proteinExistence type="inferred from homology"/>
<dbReference type="PANTHER" id="PTHR11066">
    <property type="entry name" value="ACYL-COA THIOESTERASE"/>
    <property type="match status" value="1"/>
</dbReference>
<dbReference type="FunFam" id="2.40.160.210:FF:000001">
    <property type="entry name" value="Acyl-CoA thioesterase II"/>
    <property type="match status" value="1"/>
</dbReference>
<dbReference type="Gene3D" id="2.40.160.210">
    <property type="entry name" value="Acyl-CoA thioesterase, double hotdog domain"/>
    <property type="match status" value="1"/>
</dbReference>
<dbReference type="InterPro" id="IPR003703">
    <property type="entry name" value="Acyl_CoA_thio"/>
</dbReference>
<dbReference type="Pfam" id="PF13622">
    <property type="entry name" value="4HBT_3"/>
    <property type="match status" value="1"/>
</dbReference>
<name>A0A7K1LGZ6_9MICC</name>
<dbReference type="InterPro" id="IPR025652">
    <property type="entry name" value="TesB_C"/>
</dbReference>
<dbReference type="OrthoDB" id="9781019at2"/>
<dbReference type="PANTHER" id="PTHR11066:SF34">
    <property type="entry name" value="ACYL-COENZYME A THIOESTERASE 8"/>
    <property type="match status" value="1"/>
</dbReference>
<dbReference type="CDD" id="cd03444">
    <property type="entry name" value="Thioesterase_II_repeat1"/>
    <property type="match status" value="1"/>
</dbReference>
<dbReference type="SUPFAM" id="SSF54637">
    <property type="entry name" value="Thioesterase/thiol ester dehydrase-isomerase"/>
    <property type="match status" value="2"/>
</dbReference>
<dbReference type="EMBL" id="WOGT01000001">
    <property type="protein sequence ID" value="MUN54212.1"/>
    <property type="molecule type" value="Genomic_DNA"/>
</dbReference>
<dbReference type="InterPro" id="IPR042171">
    <property type="entry name" value="Acyl-CoA_hotdog"/>
</dbReference>
<dbReference type="InterPro" id="IPR049449">
    <property type="entry name" value="TesB_ACOT8-like_N"/>
</dbReference>
<dbReference type="AlphaFoldDB" id="A0A7K1LGZ6"/>
<dbReference type="GO" id="GO:0047617">
    <property type="term" value="F:fatty acyl-CoA hydrolase activity"/>
    <property type="evidence" value="ECO:0007669"/>
    <property type="project" value="UniProtKB-EC"/>
</dbReference>